<keyword evidence="2" id="KW-1185">Reference proteome</keyword>
<reference evidence="1" key="1">
    <citation type="submission" date="2023-07" db="EMBL/GenBank/DDBJ databases">
        <title>The genome sequence of Rhodocytophaga aerolata KACC 12507.</title>
        <authorList>
            <person name="Zhang X."/>
        </authorList>
    </citation>
    <scope>NUCLEOTIDE SEQUENCE</scope>
    <source>
        <strain evidence="1">KACC 12507</strain>
    </source>
</reference>
<organism evidence="1 2">
    <name type="scientific">Rhodocytophaga aerolata</name>
    <dbReference type="NCBI Taxonomy" id="455078"/>
    <lineage>
        <taxon>Bacteria</taxon>
        <taxon>Pseudomonadati</taxon>
        <taxon>Bacteroidota</taxon>
        <taxon>Cytophagia</taxon>
        <taxon>Cytophagales</taxon>
        <taxon>Rhodocytophagaceae</taxon>
        <taxon>Rhodocytophaga</taxon>
    </lineage>
</organism>
<proteinExistence type="predicted"/>
<evidence type="ECO:0000313" key="1">
    <source>
        <dbReference type="EMBL" id="MDO1451403.1"/>
    </source>
</evidence>
<gene>
    <name evidence="1" type="ORF">Q0590_34325</name>
</gene>
<evidence type="ECO:0000313" key="2">
    <source>
        <dbReference type="Proteomes" id="UP001168528"/>
    </source>
</evidence>
<dbReference type="EMBL" id="JAUKPO010000058">
    <property type="protein sequence ID" value="MDO1451403.1"/>
    <property type="molecule type" value="Genomic_DNA"/>
</dbReference>
<accession>A0ABT8RJI0</accession>
<name>A0ABT8RJI0_9BACT</name>
<comment type="caution">
    <text evidence="1">The sequence shown here is derived from an EMBL/GenBank/DDBJ whole genome shotgun (WGS) entry which is preliminary data.</text>
</comment>
<dbReference type="RefSeq" id="WP_302042201.1">
    <property type="nucleotide sequence ID" value="NZ_JAUKPO010000058.1"/>
</dbReference>
<protein>
    <submittedName>
        <fullName evidence="1">Uncharacterized protein</fullName>
    </submittedName>
</protein>
<sequence>MSYKKLGCLQLNLPFIRLLIGALGKNYYLEEQYRVRKPISSAFFPTIFTNSNPILSELGDKNKEEKLA</sequence>
<dbReference type="Proteomes" id="UP001168528">
    <property type="component" value="Unassembled WGS sequence"/>
</dbReference>